<evidence type="ECO:0000256" key="2">
    <source>
        <dbReference type="ARBA" id="ARBA00022475"/>
    </source>
</evidence>
<keyword evidence="6" id="KW-0051">Antiviral defense</keyword>
<evidence type="ECO:0000313" key="10">
    <source>
        <dbReference type="EMBL" id="MDT0477838.1"/>
    </source>
</evidence>
<evidence type="ECO:0000256" key="8">
    <source>
        <dbReference type="SAM" id="Phobius"/>
    </source>
</evidence>
<evidence type="ECO:0000256" key="5">
    <source>
        <dbReference type="ARBA" id="ARBA00022989"/>
    </source>
</evidence>
<keyword evidence="5 8" id="KW-1133">Transmembrane helix</keyword>
<evidence type="ECO:0000256" key="7">
    <source>
        <dbReference type="ARBA" id="ARBA00023136"/>
    </source>
</evidence>
<name>A0ABU2UXH6_9ACTN</name>
<proteinExistence type="predicted"/>
<sequence length="155" mass="15699">MTTTEPQPVRAGTQGADDAAAMLRSELGRADSKASLLLALTGAGLAGIVSAAPQLHLSAAAAAAGVVGVAALVASTVLLLLTVRPRLGGNGWPSWHQLTDAELQQRLAHGHDTTEVQVLAAAARVKFRRIRHAVDCTLTGVGFLVLAAALTAVAG</sequence>
<accession>A0ABU2UXH6</accession>
<protein>
    <submittedName>
        <fullName evidence="10">DUF5706 domain-containing protein</fullName>
    </submittedName>
</protein>
<dbReference type="RefSeq" id="WP_311637854.1">
    <property type="nucleotide sequence ID" value="NZ_JAVRFF010000076.1"/>
</dbReference>
<evidence type="ECO:0000313" key="11">
    <source>
        <dbReference type="Proteomes" id="UP001180489"/>
    </source>
</evidence>
<dbReference type="Pfam" id="PF18967">
    <property type="entry name" value="PycTM"/>
    <property type="match status" value="1"/>
</dbReference>
<evidence type="ECO:0000256" key="3">
    <source>
        <dbReference type="ARBA" id="ARBA00022692"/>
    </source>
</evidence>
<feature type="transmembrane region" description="Helical" evidence="8">
    <location>
        <begin position="34"/>
        <end position="53"/>
    </location>
</feature>
<keyword evidence="3 8" id="KW-0812">Transmembrane</keyword>
<reference evidence="10" key="1">
    <citation type="submission" date="2024-05" db="EMBL/GenBank/DDBJ databases">
        <title>30 novel species of actinomycetes from the DSMZ collection.</title>
        <authorList>
            <person name="Nouioui I."/>
        </authorList>
    </citation>
    <scope>NUCLEOTIDE SEQUENCE</scope>
    <source>
        <strain evidence="10">DSM 41014</strain>
    </source>
</reference>
<dbReference type="EMBL" id="JAVRFF010000076">
    <property type="protein sequence ID" value="MDT0477838.1"/>
    <property type="molecule type" value="Genomic_DNA"/>
</dbReference>
<feature type="transmembrane region" description="Helical" evidence="8">
    <location>
        <begin position="59"/>
        <end position="81"/>
    </location>
</feature>
<dbReference type="InterPro" id="IPR043760">
    <property type="entry name" value="PycTM_dom"/>
</dbReference>
<feature type="domain" description="Pycsar effector protein" evidence="9">
    <location>
        <begin position="19"/>
        <end position="151"/>
    </location>
</feature>
<keyword evidence="7 8" id="KW-0472">Membrane</keyword>
<evidence type="ECO:0000259" key="9">
    <source>
        <dbReference type="Pfam" id="PF18967"/>
    </source>
</evidence>
<keyword evidence="11" id="KW-1185">Reference proteome</keyword>
<dbReference type="Proteomes" id="UP001180489">
    <property type="component" value="Unassembled WGS sequence"/>
</dbReference>
<gene>
    <name evidence="10" type="ORF">RM863_37540</name>
</gene>
<evidence type="ECO:0000256" key="4">
    <source>
        <dbReference type="ARBA" id="ARBA00022741"/>
    </source>
</evidence>
<keyword evidence="2" id="KW-1003">Cell membrane</keyword>
<keyword evidence="4" id="KW-0547">Nucleotide-binding</keyword>
<organism evidence="10 11">
    <name type="scientific">Streptomyces hintoniae</name>
    <dbReference type="NCBI Taxonomy" id="3075521"/>
    <lineage>
        <taxon>Bacteria</taxon>
        <taxon>Bacillati</taxon>
        <taxon>Actinomycetota</taxon>
        <taxon>Actinomycetes</taxon>
        <taxon>Kitasatosporales</taxon>
        <taxon>Streptomycetaceae</taxon>
        <taxon>Streptomyces</taxon>
    </lineage>
</organism>
<comment type="subcellular location">
    <subcellularLocation>
        <location evidence="1">Cell membrane</location>
    </subcellularLocation>
</comment>
<feature type="transmembrane region" description="Helical" evidence="8">
    <location>
        <begin position="133"/>
        <end position="154"/>
    </location>
</feature>
<evidence type="ECO:0000256" key="6">
    <source>
        <dbReference type="ARBA" id="ARBA00023118"/>
    </source>
</evidence>
<comment type="caution">
    <text evidence="10">The sequence shown here is derived from an EMBL/GenBank/DDBJ whole genome shotgun (WGS) entry which is preliminary data.</text>
</comment>
<evidence type="ECO:0000256" key="1">
    <source>
        <dbReference type="ARBA" id="ARBA00004236"/>
    </source>
</evidence>